<gene>
    <name evidence="2" type="ORF">OWR29_26190</name>
</gene>
<evidence type="ECO:0000256" key="1">
    <source>
        <dbReference type="SAM" id="MobiDB-lite"/>
    </source>
</evidence>
<sequence>MTAPIARYLSLGAGIQSSALLLLAVQGRIPAFDAAIFSDTGWEPAAVYSQLQRLEEIAAPAGIPIVRVSAGNIRDDALDPQHRFASMPLFTLGLNGEQGMGRRQCTSEYKIRPIKADVRRRLGHPHPARVPAGMYAQMAIGISVDEVHRARDADVGYMRNVFPLLDLGWRRGDCSAFLAEQDLADTPRSACLGCPFHTDLEWAQLCDEDPAGWADAVAFDAAIRHGSAQANADGHPLRGQFFLHWQRVPLDEVVLRPRAGEEQETPGCGPWSCPHPAEAAPEETAAVSADARSGDGSGLREVA</sequence>
<dbReference type="Gene3D" id="3.40.50.620">
    <property type="entry name" value="HUPs"/>
    <property type="match status" value="1"/>
</dbReference>
<evidence type="ECO:0000313" key="3">
    <source>
        <dbReference type="Proteomes" id="UP001151002"/>
    </source>
</evidence>
<keyword evidence="3" id="KW-1185">Reference proteome</keyword>
<feature type="region of interest" description="Disordered" evidence="1">
    <location>
        <begin position="259"/>
        <end position="303"/>
    </location>
</feature>
<accession>A0ABT4B4S1</accession>
<dbReference type="Proteomes" id="UP001151002">
    <property type="component" value="Unassembled WGS sequence"/>
</dbReference>
<evidence type="ECO:0000313" key="2">
    <source>
        <dbReference type="EMBL" id="MCY1141502.1"/>
    </source>
</evidence>
<evidence type="ECO:0008006" key="4">
    <source>
        <dbReference type="Google" id="ProtNLM"/>
    </source>
</evidence>
<dbReference type="InterPro" id="IPR014729">
    <property type="entry name" value="Rossmann-like_a/b/a_fold"/>
</dbReference>
<proteinExistence type="predicted"/>
<organism evidence="2 3">
    <name type="scientific">Paractinoplanes pyxinae</name>
    <dbReference type="NCBI Taxonomy" id="2997416"/>
    <lineage>
        <taxon>Bacteria</taxon>
        <taxon>Bacillati</taxon>
        <taxon>Actinomycetota</taxon>
        <taxon>Actinomycetes</taxon>
        <taxon>Micromonosporales</taxon>
        <taxon>Micromonosporaceae</taxon>
        <taxon>Paractinoplanes</taxon>
    </lineage>
</organism>
<dbReference type="RefSeq" id="WP_267565887.1">
    <property type="nucleotide sequence ID" value="NZ_JAPNTZ010000009.1"/>
</dbReference>
<comment type="caution">
    <text evidence="2">The sequence shown here is derived from an EMBL/GenBank/DDBJ whole genome shotgun (WGS) entry which is preliminary data.</text>
</comment>
<protein>
    <recommendedName>
        <fullName evidence="4">Phosphoadenosine phosphosulfate reductase</fullName>
    </recommendedName>
</protein>
<name>A0ABT4B4S1_9ACTN</name>
<reference evidence="2" key="1">
    <citation type="submission" date="2022-11" db="EMBL/GenBank/DDBJ databases">
        <authorList>
            <person name="Somphong A."/>
            <person name="Phongsopitanun W."/>
        </authorList>
    </citation>
    <scope>NUCLEOTIDE SEQUENCE</scope>
    <source>
        <strain evidence="2">Pm04-4</strain>
    </source>
</reference>
<dbReference type="EMBL" id="JAPNTZ010000009">
    <property type="protein sequence ID" value="MCY1141502.1"/>
    <property type="molecule type" value="Genomic_DNA"/>
</dbReference>
<feature type="compositionally biased region" description="Low complexity" evidence="1">
    <location>
        <begin position="274"/>
        <end position="291"/>
    </location>
</feature>